<dbReference type="Proteomes" id="UP001190700">
    <property type="component" value="Unassembled WGS sequence"/>
</dbReference>
<organism evidence="2 3">
    <name type="scientific">Cymbomonas tetramitiformis</name>
    <dbReference type="NCBI Taxonomy" id="36881"/>
    <lineage>
        <taxon>Eukaryota</taxon>
        <taxon>Viridiplantae</taxon>
        <taxon>Chlorophyta</taxon>
        <taxon>Pyramimonadophyceae</taxon>
        <taxon>Pyramimonadales</taxon>
        <taxon>Pyramimonadaceae</taxon>
        <taxon>Cymbomonas</taxon>
    </lineage>
</organism>
<dbReference type="GO" id="GO:0031151">
    <property type="term" value="F:histone H3K79 methyltransferase activity"/>
    <property type="evidence" value="ECO:0007669"/>
    <property type="project" value="InterPro"/>
</dbReference>
<protein>
    <recommendedName>
        <fullName evidence="1">DOT1 domain-containing protein</fullName>
    </recommendedName>
</protein>
<sequence>MHSLFSLLKDTHGVKPSGNFLDAGSGNGVPTLCAAVSVCEFSTAMGVEYSASRVAAANKLKRLYDSQARGDSCEVSFSCSDIRKKGTFDYASVAFANSVMWDAELCAAVAHQMDTMLTGSVVISMSRRFALPSFDLIDVVSLPANGTGDYGATDARDFTFYITQKRATLVGNDYTQATHFVNRPSIALSDSESHALLRNLTYESSPEVKAGSATHLSTHAALIKLAQNSGLHGIMFLAALCASEPSTRLLVKDPTVISFLIEAISRKSTLATRASGSLALRAISAHPCGRRGIAECSGAVSSILYTLCDLQHTAQAADHPAVRANLLDIIGQTLNDSRGLLELEGSVSAEVTELLTAVRKDGEEKSWPSVVHAVSEVERMRQWWKMSVKQ</sequence>
<name>A0AAE0CEA9_9CHLO</name>
<dbReference type="InterPro" id="IPR011989">
    <property type="entry name" value="ARM-like"/>
</dbReference>
<dbReference type="AlphaFoldDB" id="A0AAE0CEA9"/>
<proteinExistence type="predicted"/>
<evidence type="ECO:0000313" key="2">
    <source>
        <dbReference type="EMBL" id="KAK3252783.1"/>
    </source>
</evidence>
<accession>A0AAE0CEA9</accession>
<keyword evidence="3" id="KW-1185">Reference proteome</keyword>
<dbReference type="InterPro" id="IPR025789">
    <property type="entry name" value="DOT1_dom"/>
</dbReference>
<dbReference type="Gene3D" id="1.25.10.10">
    <property type="entry name" value="Leucine-rich Repeat Variant"/>
    <property type="match status" value="1"/>
</dbReference>
<gene>
    <name evidence="2" type="ORF">CYMTET_37939</name>
</gene>
<reference evidence="2 3" key="1">
    <citation type="journal article" date="2015" name="Genome Biol. Evol.">
        <title>Comparative Genomics of a Bacterivorous Green Alga Reveals Evolutionary Causalities and Consequences of Phago-Mixotrophic Mode of Nutrition.</title>
        <authorList>
            <person name="Burns J.A."/>
            <person name="Paasch A."/>
            <person name="Narechania A."/>
            <person name="Kim E."/>
        </authorList>
    </citation>
    <scope>NUCLEOTIDE SEQUENCE [LARGE SCALE GENOMIC DNA]</scope>
    <source>
        <strain evidence="2 3">PLY_AMNH</strain>
    </source>
</reference>
<dbReference type="InterPro" id="IPR016024">
    <property type="entry name" value="ARM-type_fold"/>
</dbReference>
<dbReference type="InterPro" id="IPR029063">
    <property type="entry name" value="SAM-dependent_MTases_sf"/>
</dbReference>
<dbReference type="Pfam" id="PF08123">
    <property type="entry name" value="DOT1"/>
    <property type="match status" value="1"/>
</dbReference>
<dbReference type="SUPFAM" id="SSF48371">
    <property type="entry name" value="ARM repeat"/>
    <property type="match status" value="1"/>
</dbReference>
<dbReference type="Gene3D" id="3.40.50.150">
    <property type="entry name" value="Vaccinia Virus protein VP39"/>
    <property type="match status" value="1"/>
</dbReference>
<evidence type="ECO:0000313" key="3">
    <source>
        <dbReference type="Proteomes" id="UP001190700"/>
    </source>
</evidence>
<comment type="caution">
    <text evidence="2">The sequence shown here is derived from an EMBL/GenBank/DDBJ whole genome shotgun (WGS) entry which is preliminary data.</text>
</comment>
<dbReference type="EMBL" id="LGRX02025208">
    <property type="protein sequence ID" value="KAK3252783.1"/>
    <property type="molecule type" value="Genomic_DNA"/>
</dbReference>
<feature type="domain" description="DOT1" evidence="1">
    <location>
        <begin position="6"/>
        <end position="126"/>
    </location>
</feature>
<dbReference type="SUPFAM" id="SSF53335">
    <property type="entry name" value="S-adenosyl-L-methionine-dependent methyltransferases"/>
    <property type="match status" value="1"/>
</dbReference>
<evidence type="ECO:0000259" key="1">
    <source>
        <dbReference type="Pfam" id="PF08123"/>
    </source>
</evidence>